<feature type="region of interest" description="Disordered" evidence="6">
    <location>
        <begin position="1"/>
        <end position="20"/>
    </location>
</feature>
<evidence type="ECO:0000256" key="1">
    <source>
        <dbReference type="ARBA" id="ARBA00007119"/>
    </source>
</evidence>
<gene>
    <name evidence="7" type="ORF">PRK78_005317</name>
</gene>
<protein>
    <recommendedName>
        <fullName evidence="5">Indoleamine 2,3-dioxygenase</fullName>
        <ecNumber evidence="5">1.13.11.52</ecNumber>
    </recommendedName>
</protein>
<evidence type="ECO:0000256" key="3">
    <source>
        <dbReference type="ARBA" id="ARBA00023004"/>
    </source>
</evidence>
<dbReference type="GO" id="GO:0019441">
    <property type="term" value="P:L-tryptophan catabolic process to kynurenine"/>
    <property type="evidence" value="ECO:0007669"/>
    <property type="project" value="UniProtKB-UniRule"/>
</dbReference>
<dbReference type="InterPro" id="IPR000898">
    <property type="entry name" value="Indolamine_dOase"/>
</dbReference>
<dbReference type="SUPFAM" id="SSF140959">
    <property type="entry name" value="Indolic compounds 2,3-dioxygenase-like"/>
    <property type="match status" value="1"/>
</dbReference>
<feature type="compositionally biased region" description="Polar residues" evidence="6">
    <location>
        <begin position="1"/>
        <end position="12"/>
    </location>
</feature>
<dbReference type="GO" id="GO:0020037">
    <property type="term" value="F:heme binding"/>
    <property type="evidence" value="ECO:0007669"/>
    <property type="project" value="UniProtKB-UniRule"/>
</dbReference>
<comment type="similarity">
    <text evidence="1 5">Belongs to the indoleamine 2,3-dioxygenase family.</text>
</comment>
<keyword evidence="5 7" id="KW-0560">Oxidoreductase</keyword>
<dbReference type="AlphaFoldDB" id="A0AAF0DJD9"/>
<keyword evidence="2 4" id="KW-0479">Metal-binding</keyword>
<evidence type="ECO:0000256" key="4">
    <source>
        <dbReference type="PIRSR" id="PIRSR600898-1"/>
    </source>
</evidence>
<organism evidence="7 8">
    <name type="scientific">Emydomyces testavorans</name>
    <dbReference type="NCBI Taxonomy" id="2070801"/>
    <lineage>
        <taxon>Eukaryota</taxon>
        <taxon>Fungi</taxon>
        <taxon>Dikarya</taxon>
        <taxon>Ascomycota</taxon>
        <taxon>Pezizomycotina</taxon>
        <taxon>Eurotiomycetes</taxon>
        <taxon>Eurotiomycetidae</taxon>
        <taxon>Onygenales</taxon>
        <taxon>Nannizziopsiaceae</taxon>
        <taxon>Emydomyces</taxon>
    </lineage>
</organism>
<reference evidence="7" key="1">
    <citation type="submission" date="2023-03" db="EMBL/GenBank/DDBJ databases">
        <title>Emydomyces testavorans Genome Sequence.</title>
        <authorList>
            <person name="Hoyer L."/>
        </authorList>
    </citation>
    <scope>NUCLEOTIDE SEQUENCE</scope>
    <source>
        <strain evidence="7">16-2883</strain>
    </source>
</reference>
<dbReference type="EMBL" id="CP120629">
    <property type="protein sequence ID" value="WEW59836.1"/>
    <property type="molecule type" value="Genomic_DNA"/>
</dbReference>
<keyword evidence="3 4" id="KW-0408">Iron</keyword>
<dbReference type="GO" id="GO:0046872">
    <property type="term" value="F:metal ion binding"/>
    <property type="evidence" value="ECO:0007669"/>
    <property type="project" value="UniProtKB-UniRule"/>
</dbReference>
<dbReference type="Gene3D" id="1.20.58.480">
    <property type="match status" value="1"/>
</dbReference>
<evidence type="ECO:0000256" key="6">
    <source>
        <dbReference type="SAM" id="MobiDB-lite"/>
    </source>
</evidence>
<dbReference type="FunFam" id="1.20.58.480:FF:000005">
    <property type="entry name" value="Indoleamine 2,3-dioxygenase family protein"/>
    <property type="match status" value="1"/>
</dbReference>
<sequence>MPTLEDSSSTPTMKKFPHILDDPTTLPHSLDPFTITTSTGFLPLTVPPSTLPEVFAPLTSILSRMPVEKLDGTPGLLASYELGPVVLNELPDLTDEVDKLVTEDGKPDMFTITAVFRDYSFLASSYLLEPCWQNWRTNPDGGYGFGRDTLPHSVAGPMYRCAEILDIPPFLSYAAAYSLFNYTLEDPSKGHEYSNLRLVRAFEHGLNPQSSEAGFILTHIYMVKESYALISGAVRILNSLDTVKDRKEINDAYREIITAMTKIEDCMEDMWKNSKPAEYLAFRVFIFGITSQAMFPNGVVYEGIENNKPLYFRGESGANDSIIPLLDHLLEIPMPDTPLTKILYEFRAYRPLPHREFLAHVRVRSKELGVRSFSVQDSETVLLYLKALNHVRSFRWRHWLFAREYIIKRTPYPTATGGSPIVTWLPNQLSAVMDLMISTYDEYVAPVVHKEAGTNGASSSANGSGASADGGDLGSSKHYRAQVEEVMETVRDQRVKLAKEVERWCAERGV</sequence>
<keyword evidence="8" id="KW-1185">Reference proteome</keyword>
<dbReference type="GO" id="GO:0033754">
    <property type="term" value="F:indoleamine 2,3-dioxygenase activity"/>
    <property type="evidence" value="ECO:0007669"/>
    <property type="project" value="UniProtKB-EC"/>
</dbReference>
<dbReference type="EC" id="1.13.11.52" evidence="5"/>
<feature type="region of interest" description="Disordered" evidence="6">
    <location>
        <begin position="454"/>
        <end position="474"/>
    </location>
</feature>
<evidence type="ECO:0000313" key="8">
    <source>
        <dbReference type="Proteomes" id="UP001219355"/>
    </source>
</evidence>
<feature type="binding site" description="proximal binding residue" evidence="4">
    <location>
        <position position="398"/>
    </location>
    <ligand>
        <name>heme b</name>
        <dbReference type="ChEBI" id="CHEBI:60344"/>
    </ligand>
    <ligandPart>
        <name>Fe</name>
        <dbReference type="ChEBI" id="CHEBI:18248"/>
    </ligandPart>
</feature>
<keyword evidence="4 5" id="KW-0349">Heme</keyword>
<accession>A0AAF0DJD9</accession>
<evidence type="ECO:0000256" key="2">
    <source>
        <dbReference type="ARBA" id="ARBA00022723"/>
    </source>
</evidence>
<comment type="function">
    <text evidence="5">Produces N-formyl-kynurenine through the oxidation of tryptophan.</text>
</comment>
<dbReference type="InterPro" id="IPR037217">
    <property type="entry name" value="Trp/Indoleamine_2_3_dOase-like"/>
</dbReference>
<evidence type="ECO:0000256" key="5">
    <source>
        <dbReference type="RuleBase" id="RU369119"/>
    </source>
</evidence>
<dbReference type="Pfam" id="PF01231">
    <property type="entry name" value="IDO"/>
    <property type="match status" value="1"/>
</dbReference>
<name>A0AAF0DJD9_9EURO</name>
<keyword evidence="5" id="KW-0223">Dioxygenase</keyword>
<dbReference type="Proteomes" id="UP001219355">
    <property type="component" value="Chromosome 3"/>
</dbReference>
<dbReference type="PANTHER" id="PTHR28657:SF3">
    <property type="entry name" value="INDOLEAMINE 2,3-DIOXYGENASE"/>
    <property type="match status" value="1"/>
</dbReference>
<dbReference type="PANTHER" id="PTHR28657">
    <property type="entry name" value="INDOLEAMINE 2,3-DIOXYGENASE"/>
    <property type="match status" value="1"/>
</dbReference>
<comment type="catalytic activity">
    <reaction evidence="5">
        <text>L-tryptophan + O2 = N-formyl-L-kynurenine</text>
        <dbReference type="Rhea" id="RHEA:24536"/>
        <dbReference type="ChEBI" id="CHEBI:15379"/>
        <dbReference type="ChEBI" id="CHEBI:57912"/>
        <dbReference type="ChEBI" id="CHEBI:58629"/>
    </reaction>
</comment>
<proteinExistence type="inferred from homology"/>
<evidence type="ECO:0000313" key="7">
    <source>
        <dbReference type="EMBL" id="WEW59836.1"/>
    </source>
</evidence>